<dbReference type="GeneID" id="71929745"/>
<evidence type="ECO:0000256" key="5">
    <source>
        <dbReference type="ARBA" id="ARBA00022989"/>
    </source>
</evidence>
<feature type="transmembrane region" description="Helical" evidence="7">
    <location>
        <begin position="34"/>
        <end position="54"/>
    </location>
</feature>
<sequence>MALYDVLGMGLLFVGGVLIVNGIWLLGRGDGSDVAIFNLLTGLITFAIVIWWGFGGEASAGTPFQAAGTMLFSFTYLWLGVNAYRGIEDQRSFGWYCAFVAVVAVPTGFLVLQDGDVGLAVLWWIWAVLWTTFFILLGLERTEYTGSIGGFTTIVGTVTAAAGYLMAAGFWPWA</sequence>
<feature type="transmembrane region" description="Helical" evidence="7">
    <location>
        <begin position="151"/>
        <end position="173"/>
    </location>
</feature>
<keyword evidence="6 7" id="KW-0472">Membrane</keyword>
<dbReference type="KEGG" id="haad:MW046_16820"/>
<dbReference type="EMBL" id="CP096021">
    <property type="protein sequence ID" value="UPM44695.1"/>
    <property type="molecule type" value="Genomic_DNA"/>
</dbReference>
<organism evidence="8 9">
    <name type="scientific">Halocatena salina</name>
    <dbReference type="NCBI Taxonomy" id="2934340"/>
    <lineage>
        <taxon>Archaea</taxon>
        <taxon>Methanobacteriati</taxon>
        <taxon>Methanobacteriota</taxon>
        <taxon>Stenosarchaea group</taxon>
        <taxon>Halobacteria</taxon>
        <taxon>Halobacteriales</taxon>
        <taxon>Natronomonadaceae</taxon>
        <taxon>Halocatena</taxon>
    </lineage>
</organism>
<dbReference type="Gene3D" id="1.25.40.600">
    <property type="match status" value="1"/>
</dbReference>
<evidence type="ECO:0000256" key="4">
    <source>
        <dbReference type="ARBA" id="ARBA00022692"/>
    </source>
</evidence>
<evidence type="ECO:0000313" key="9">
    <source>
        <dbReference type="Proteomes" id="UP000831768"/>
    </source>
</evidence>
<accession>A0A8U0A6A7</accession>
<keyword evidence="9" id="KW-1185">Reference proteome</keyword>
<geneLocation type="plasmid" evidence="8 9">
    <name>unnamed2</name>
</geneLocation>
<name>A0A8U0A6A7_9EURY</name>
<dbReference type="RefSeq" id="WP_247995349.1">
    <property type="nucleotide sequence ID" value="NZ_CP096021.1"/>
</dbReference>
<proteinExistence type="predicted"/>
<evidence type="ECO:0000256" key="7">
    <source>
        <dbReference type="SAM" id="Phobius"/>
    </source>
</evidence>
<dbReference type="InterPro" id="IPR038523">
    <property type="entry name" value="AmiSUreI_transpt_sf"/>
</dbReference>
<reference evidence="8" key="1">
    <citation type="submission" date="2022-04" db="EMBL/GenBank/DDBJ databases">
        <title>Halocatena sp. nov., isolated from a salt lake.</title>
        <authorList>
            <person name="Cui H.-L."/>
        </authorList>
    </citation>
    <scope>NUCLEOTIDE SEQUENCE</scope>
    <source>
        <strain evidence="8">AD-1</strain>
        <plasmid evidence="8">unnamed2</plasmid>
    </source>
</reference>
<protein>
    <submittedName>
        <fullName evidence="8">AmiS/UreI transporter</fullName>
    </submittedName>
</protein>
<feature type="transmembrane region" description="Helical" evidence="7">
    <location>
        <begin position="60"/>
        <end position="81"/>
    </location>
</feature>
<dbReference type="GO" id="GO:0005886">
    <property type="term" value="C:plasma membrane"/>
    <property type="evidence" value="ECO:0007669"/>
    <property type="project" value="UniProtKB-SubCell"/>
</dbReference>
<keyword evidence="8" id="KW-0614">Plasmid</keyword>
<evidence type="ECO:0000256" key="6">
    <source>
        <dbReference type="ARBA" id="ARBA00023136"/>
    </source>
</evidence>
<evidence type="ECO:0000256" key="2">
    <source>
        <dbReference type="ARBA" id="ARBA00022448"/>
    </source>
</evidence>
<evidence type="ECO:0000313" key="8">
    <source>
        <dbReference type="EMBL" id="UPM44695.1"/>
    </source>
</evidence>
<feature type="transmembrane region" description="Helical" evidence="7">
    <location>
        <begin position="93"/>
        <end position="112"/>
    </location>
</feature>
<gene>
    <name evidence="8" type="ORF">MW046_16820</name>
</gene>
<dbReference type="InterPro" id="IPR003211">
    <property type="entry name" value="AmiSUreI_transpt"/>
</dbReference>
<dbReference type="Pfam" id="PF02293">
    <property type="entry name" value="AmiS_UreI"/>
    <property type="match status" value="1"/>
</dbReference>
<dbReference type="AlphaFoldDB" id="A0A8U0A6A7"/>
<feature type="transmembrane region" description="Helical" evidence="7">
    <location>
        <begin position="118"/>
        <end position="139"/>
    </location>
</feature>
<evidence type="ECO:0000256" key="3">
    <source>
        <dbReference type="ARBA" id="ARBA00022475"/>
    </source>
</evidence>
<feature type="transmembrane region" description="Helical" evidence="7">
    <location>
        <begin position="6"/>
        <end position="27"/>
    </location>
</feature>
<keyword evidence="4 7" id="KW-0812">Transmembrane</keyword>
<evidence type="ECO:0000256" key="1">
    <source>
        <dbReference type="ARBA" id="ARBA00004651"/>
    </source>
</evidence>
<dbReference type="Proteomes" id="UP000831768">
    <property type="component" value="Plasmid unnamed2"/>
</dbReference>
<keyword evidence="2" id="KW-0813">Transport</keyword>
<comment type="subcellular location">
    <subcellularLocation>
        <location evidence="1">Cell membrane</location>
        <topology evidence="1">Multi-pass membrane protein</topology>
    </subcellularLocation>
</comment>
<keyword evidence="5 7" id="KW-1133">Transmembrane helix</keyword>
<keyword evidence="3" id="KW-1003">Cell membrane</keyword>